<reference evidence="1 2" key="1">
    <citation type="submission" date="2016-07" db="EMBL/GenBank/DDBJ databases">
        <title>Pervasive Adenine N6-methylation of Active Genes in Fungi.</title>
        <authorList>
            <consortium name="DOE Joint Genome Institute"/>
            <person name="Mondo S.J."/>
            <person name="Dannebaum R.O."/>
            <person name="Kuo R.C."/>
            <person name="Labutti K."/>
            <person name="Haridas S."/>
            <person name="Kuo A."/>
            <person name="Salamov A."/>
            <person name="Ahrendt S.R."/>
            <person name="Lipzen A."/>
            <person name="Sullivan W."/>
            <person name="Andreopoulos W.B."/>
            <person name="Clum A."/>
            <person name="Lindquist E."/>
            <person name="Daum C."/>
            <person name="Ramamoorthy G.K."/>
            <person name="Gryganskyi A."/>
            <person name="Culley D."/>
            <person name="Magnuson J.K."/>
            <person name="James T.Y."/>
            <person name="O'Malley M.A."/>
            <person name="Stajich J.E."/>
            <person name="Spatafora J.W."/>
            <person name="Visel A."/>
            <person name="Grigoriev I.V."/>
        </authorList>
    </citation>
    <scope>NUCLEOTIDE SEQUENCE [LARGE SCALE GENOMIC DNA]</scope>
    <source>
        <strain evidence="1 2">JEL800</strain>
    </source>
</reference>
<dbReference type="AlphaFoldDB" id="A0A1Y2C803"/>
<name>A0A1Y2C803_9FUNG</name>
<dbReference type="EMBL" id="MCGO01000026">
    <property type="protein sequence ID" value="ORY43162.1"/>
    <property type="molecule type" value="Genomic_DNA"/>
</dbReference>
<dbReference type="InterPro" id="IPR036047">
    <property type="entry name" value="F-box-like_dom_sf"/>
</dbReference>
<dbReference type="OrthoDB" id="2179582at2759"/>
<gene>
    <name evidence="1" type="ORF">BCR33DRAFT_717897</name>
</gene>
<accession>A0A1Y2C803</accession>
<organism evidence="1 2">
    <name type="scientific">Rhizoclosmatium globosum</name>
    <dbReference type="NCBI Taxonomy" id="329046"/>
    <lineage>
        <taxon>Eukaryota</taxon>
        <taxon>Fungi</taxon>
        <taxon>Fungi incertae sedis</taxon>
        <taxon>Chytridiomycota</taxon>
        <taxon>Chytridiomycota incertae sedis</taxon>
        <taxon>Chytridiomycetes</taxon>
        <taxon>Chytridiales</taxon>
        <taxon>Chytriomycetaceae</taxon>
        <taxon>Rhizoclosmatium</taxon>
    </lineage>
</organism>
<dbReference type="SUPFAM" id="SSF81383">
    <property type="entry name" value="F-box domain"/>
    <property type="match status" value="1"/>
</dbReference>
<dbReference type="Proteomes" id="UP000193642">
    <property type="component" value="Unassembled WGS sequence"/>
</dbReference>
<evidence type="ECO:0000313" key="2">
    <source>
        <dbReference type="Proteomes" id="UP000193642"/>
    </source>
</evidence>
<evidence type="ECO:0008006" key="3">
    <source>
        <dbReference type="Google" id="ProtNLM"/>
    </source>
</evidence>
<protein>
    <recommendedName>
        <fullName evidence="3">F-box domain-containing protein</fullName>
    </recommendedName>
</protein>
<evidence type="ECO:0000313" key="1">
    <source>
        <dbReference type="EMBL" id="ORY43162.1"/>
    </source>
</evidence>
<keyword evidence="2" id="KW-1185">Reference proteome</keyword>
<proteinExistence type="predicted"/>
<comment type="caution">
    <text evidence="1">The sequence shown here is derived from an EMBL/GenBank/DDBJ whole genome shotgun (WGS) entry which is preliminary data.</text>
</comment>
<sequence length="295" mass="32909">MSTAITNLPLECRRLIVRAVARADPKSLFQLAATCTQFRSILHPHDQSSWRQLVLSTFDFSDNGSGEQASINESRIYVEFDDDELERGADVFGDSFDEAGASLTDEDGEEARYLTEMYALWHKLGNRGVLYRPSQYGFLTAIQKGEAQVDVWPEAENAYSLFKDLLYVSTTLTTDFDRIEVGGEGGGPVIPFLVPEIEEFTPGKLLKAIGYNPYVWTRVPLPLLTETSYDILRHENLEPIGAVQEVEGSYKDYVEGDFVILNPNELADGSVPMFLAAKSSQSLRWVGLCAEITLT</sequence>